<proteinExistence type="predicted"/>
<keyword evidence="4" id="KW-1185">Reference proteome</keyword>
<dbReference type="InterPro" id="IPR046700">
    <property type="entry name" value="DUF6570"/>
</dbReference>
<feature type="compositionally biased region" description="Polar residues" evidence="1">
    <location>
        <begin position="108"/>
        <end position="123"/>
    </location>
</feature>
<feature type="domain" description="DUF6570" evidence="2">
    <location>
        <begin position="42"/>
        <end position="90"/>
    </location>
</feature>
<evidence type="ECO:0000256" key="1">
    <source>
        <dbReference type="SAM" id="MobiDB-lite"/>
    </source>
</evidence>
<comment type="caution">
    <text evidence="3">The sequence shown here is derived from an EMBL/GenBank/DDBJ whole genome shotgun (WGS) entry which is preliminary data.</text>
</comment>
<organism evidence="3 4">
    <name type="scientific">Claviceps aff. purpurea</name>
    <dbReference type="NCBI Taxonomy" id="1967640"/>
    <lineage>
        <taxon>Eukaryota</taxon>
        <taxon>Fungi</taxon>
        <taxon>Dikarya</taxon>
        <taxon>Ascomycota</taxon>
        <taxon>Pezizomycotina</taxon>
        <taxon>Sordariomycetes</taxon>
        <taxon>Hypocreomycetidae</taxon>
        <taxon>Hypocreales</taxon>
        <taxon>Clavicipitaceae</taxon>
        <taxon>Claviceps</taxon>
    </lineage>
</organism>
<evidence type="ECO:0000313" key="3">
    <source>
        <dbReference type="EMBL" id="KAG6303211.1"/>
    </source>
</evidence>
<accession>A0A9P7QP45</accession>
<protein>
    <recommendedName>
        <fullName evidence="2">DUF6570 domain-containing protein</fullName>
    </recommendedName>
</protein>
<name>A0A9P7QP45_9HYPO</name>
<evidence type="ECO:0000313" key="4">
    <source>
        <dbReference type="Proteomes" id="UP000707071"/>
    </source>
</evidence>
<reference evidence="3 4" key="1">
    <citation type="journal article" date="2020" name="bioRxiv">
        <title>Whole genome comparisons of ergot fungi reveals the divergence and evolution of species within the genus Claviceps are the result of varying mechanisms driving genome evolution and host range expansion.</title>
        <authorList>
            <person name="Wyka S.A."/>
            <person name="Mondo S.J."/>
            <person name="Liu M."/>
            <person name="Dettman J."/>
            <person name="Nalam V."/>
            <person name="Broders K.D."/>
        </authorList>
    </citation>
    <scope>NUCLEOTIDE SEQUENCE [LARGE SCALE GENOMIC DNA]</scope>
    <source>
        <strain evidence="3 4">Clav52</strain>
    </source>
</reference>
<dbReference type="AlphaFoldDB" id="A0A9P7QP45"/>
<sequence length="147" mass="16762">MLLVADWMHPLARTADAGLDLYVNVHSRDLFNLVQRSTTSANTAKNKLDLDVLPAHMPPLGRIEEWLIARIRVHVQIWTYRRSQYRYKGHDQHQQTYHYVDSAANSSRDSQANAFDPQPTTSPEGPPAMRISCIRQTHIISFSNGPV</sequence>
<dbReference type="EMBL" id="SRRH01000012">
    <property type="protein sequence ID" value="KAG6303211.1"/>
    <property type="molecule type" value="Genomic_DNA"/>
</dbReference>
<dbReference type="Proteomes" id="UP000707071">
    <property type="component" value="Unassembled WGS sequence"/>
</dbReference>
<evidence type="ECO:0000259" key="2">
    <source>
        <dbReference type="Pfam" id="PF20209"/>
    </source>
</evidence>
<feature type="region of interest" description="Disordered" evidence="1">
    <location>
        <begin position="108"/>
        <end position="129"/>
    </location>
</feature>
<gene>
    <name evidence="3" type="ORF">E4U09_000696</name>
</gene>
<dbReference type="Pfam" id="PF20209">
    <property type="entry name" value="DUF6570"/>
    <property type="match status" value="1"/>
</dbReference>